<name>A0A6S7FL09_PARCT</name>
<dbReference type="PROSITE" id="PS50026">
    <property type="entry name" value="EGF_3"/>
    <property type="match status" value="6"/>
</dbReference>
<dbReference type="InterPro" id="IPR003644">
    <property type="entry name" value="Calx_beta"/>
</dbReference>
<dbReference type="PROSITE" id="PS00010">
    <property type="entry name" value="ASX_HYDROXYL"/>
    <property type="match status" value="5"/>
</dbReference>
<dbReference type="InterPro" id="IPR008042">
    <property type="entry name" value="Retrotrans_Pao"/>
</dbReference>
<dbReference type="InterPro" id="IPR043128">
    <property type="entry name" value="Rev_trsase/Diguanyl_cyclase"/>
</dbReference>
<dbReference type="SUPFAM" id="SSF56672">
    <property type="entry name" value="DNA/RNA polymerases"/>
    <property type="match status" value="1"/>
</dbReference>
<comment type="caution">
    <text evidence="6">Lacks conserved residue(s) required for the propagation of feature annotation.</text>
</comment>
<dbReference type="PROSITE" id="PS01186">
    <property type="entry name" value="EGF_2"/>
    <property type="match status" value="4"/>
</dbReference>
<dbReference type="OrthoDB" id="10045365at2759"/>
<dbReference type="InterPro" id="IPR038081">
    <property type="entry name" value="CalX-like_sf"/>
</dbReference>
<dbReference type="InterPro" id="IPR049883">
    <property type="entry name" value="NOTCH1_EGF-like"/>
</dbReference>
<organism evidence="7 8">
    <name type="scientific">Paramuricea clavata</name>
    <name type="common">Red gorgonian</name>
    <name type="synonym">Violescent sea-whip</name>
    <dbReference type="NCBI Taxonomy" id="317549"/>
    <lineage>
        <taxon>Eukaryota</taxon>
        <taxon>Metazoa</taxon>
        <taxon>Cnidaria</taxon>
        <taxon>Anthozoa</taxon>
        <taxon>Octocorallia</taxon>
        <taxon>Malacalcyonacea</taxon>
        <taxon>Plexauridae</taxon>
        <taxon>Paramuricea</taxon>
    </lineage>
</organism>
<keyword evidence="4" id="KW-0106">Calcium</keyword>
<dbReference type="Pfam" id="PF07645">
    <property type="entry name" value="EGF_CA"/>
    <property type="match status" value="3"/>
</dbReference>
<dbReference type="SUPFAM" id="SSF57196">
    <property type="entry name" value="EGF/Laminin"/>
    <property type="match status" value="2"/>
</dbReference>
<evidence type="ECO:0000256" key="1">
    <source>
        <dbReference type="ARBA" id="ARBA00022536"/>
    </source>
</evidence>
<evidence type="ECO:0000256" key="4">
    <source>
        <dbReference type="ARBA" id="ARBA00022837"/>
    </source>
</evidence>
<dbReference type="SUPFAM" id="SSF57184">
    <property type="entry name" value="Growth factor receptor domain"/>
    <property type="match status" value="1"/>
</dbReference>
<dbReference type="PANTHER" id="PTHR47331:SF1">
    <property type="entry name" value="GAG-LIKE PROTEIN"/>
    <property type="match status" value="1"/>
</dbReference>
<keyword evidence="2" id="KW-0732">Signal</keyword>
<dbReference type="Proteomes" id="UP001152795">
    <property type="component" value="Unassembled WGS sequence"/>
</dbReference>
<dbReference type="GO" id="GO:0016020">
    <property type="term" value="C:membrane"/>
    <property type="evidence" value="ECO:0007669"/>
    <property type="project" value="InterPro"/>
</dbReference>
<dbReference type="InterPro" id="IPR043502">
    <property type="entry name" value="DNA/RNA_pol_sf"/>
</dbReference>
<dbReference type="FunFam" id="2.10.25.10:FF:000038">
    <property type="entry name" value="Fibrillin 2"/>
    <property type="match status" value="5"/>
</dbReference>
<dbReference type="InterPro" id="IPR001881">
    <property type="entry name" value="EGF-like_Ca-bd_dom"/>
</dbReference>
<dbReference type="InterPro" id="IPR009030">
    <property type="entry name" value="Growth_fac_rcpt_cys_sf"/>
</dbReference>
<dbReference type="Pfam" id="PF05380">
    <property type="entry name" value="Peptidase_A17"/>
    <property type="match status" value="1"/>
</dbReference>
<dbReference type="InterPro" id="IPR040676">
    <property type="entry name" value="DUF5641"/>
</dbReference>
<evidence type="ECO:0000313" key="8">
    <source>
        <dbReference type="Proteomes" id="UP001152795"/>
    </source>
</evidence>
<dbReference type="Pfam" id="PF03160">
    <property type="entry name" value="Calx-beta"/>
    <property type="match status" value="2"/>
</dbReference>
<dbReference type="InterPro" id="IPR018097">
    <property type="entry name" value="EGF_Ca-bd_CS"/>
</dbReference>
<dbReference type="InterPro" id="IPR000742">
    <property type="entry name" value="EGF"/>
</dbReference>
<comment type="caution">
    <text evidence="7">The sequence shown here is derived from an EMBL/GenBank/DDBJ whole genome shotgun (WGS) entry which is preliminary data.</text>
</comment>
<dbReference type="Gene3D" id="2.60.40.2030">
    <property type="match status" value="3"/>
</dbReference>
<evidence type="ECO:0000256" key="3">
    <source>
        <dbReference type="ARBA" id="ARBA00022737"/>
    </source>
</evidence>
<dbReference type="InterPro" id="IPR000152">
    <property type="entry name" value="EGF-type_Asp/Asn_hydroxyl_site"/>
</dbReference>
<evidence type="ECO:0000256" key="5">
    <source>
        <dbReference type="ARBA" id="ARBA00023157"/>
    </source>
</evidence>
<dbReference type="Gene3D" id="3.30.70.270">
    <property type="match status" value="1"/>
</dbReference>
<dbReference type="PROSITE" id="PS01187">
    <property type="entry name" value="EGF_CA"/>
    <property type="match status" value="2"/>
</dbReference>
<dbReference type="Gene3D" id="3.10.10.10">
    <property type="entry name" value="HIV Type 1 Reverse Transcriptase, subunit A, domain 1"/>
    <property type="match status" value="1"/>
</dbReference>
<dbReference type="Pfam" id="PF00078">
    <property type="entry name" value="RVT_1"/>
    <property type="match status" value="1"/>
</dbReference>
<evidence type="ECO:0000256" key="2">
    <source>
        <dbReference type="ARBA" id="ARBA00022729"/>
    </source>
</evidence>
<dbReference type="SMART" id="SM00179">
    <property type="entry name" value="EGF_CA"/>
    <property type="match status" value="6"/>
</dbReference>
<keyword evidence="3" id="KW-0677">Repeat</keyword>
<dbReference type="SUPFAM" id="SSF56219">
    <property type="entry name" value="DNase I-like"/>
    <property type="match status" value="1"/>
</dbReference>
<dbReference type="SUPFAM" id="SSF141072">
    <property type="entry name" value="CalX-like"/>
    <property type="match status" value="3"/>
</dbReference>
<keyword evidence="1 6" id="KW-0245">EGF-like domain</keyword>
<evidence type="ECO:0000256" key="6">
    <source>
        <dbReference type="PROSITE-ProRule" id="PRU00076"/>
    </source>
</evidence>
<dbReference type="PANTHER" id="PTHR47331">
    <property type="entry name" value="PHD-TYPE DOMAIN-CONTAINING PROTEIN"/>
    <property type="match status" value="1"/>
</dbReference>
<reference evidence="7" key="1">
    <citation type="submission" date="2020-04" db="EMBL/GenBank/DDBJ databases">
        <authorList>
            <person name="Alioto T."/>
            <person name="Alioto T."/>
            <person name="Gomez Garrido J."/>
        </authorList>
    </citation>
    <scope>NUCLEOTIDE SEQUENCE</scope>
    <source>
        <strain evidence="7">A484AB</strain>
    </source>
</reference>
<dbReference type="Pfam" id="PF12947">
    <property type="entry name" value="EGF_3"/>
    <property type="match status" value="3"/>
</dbReference>
<dbReference type="EMBL" id="CACRXK020000049">
    <property type="protein sequence ID" value="CAB3977463.1"/>
    <property type="molecule type" value="Genomic_DNA"/>
</dbReference>
<sequence>MFTREIYDYEQLYSLDVLGVEDRGENDQMQVLAEFQENITRQEDGRYQVSIPWIPGSKLTTTNEQPSRRRLFNVNKKLAKDKNLKQEYEKIIDDQLASGVIEKAPDEPSGERVYYMPHKPVVRQDAATTKVRMVFDASSKPHPLASSINNCMFTGPPLQPLLWDIMVRARMSSNLLLADIQKAFLQIAIKEEDRDAFRFLFERDEKEEHFRFARVPFGVEASPFLLGATLEYHYDQQSPELEETVTALRESTYVDNIMQTGNNMEKLEKFKKESEVVLESAKLPIHKWESNIATLEDENMSNPSKILGHVWDKREDTLEIQVPAVPETEPVTKRSILSQLGKVYDPLGIISPTMAEGKHIYREACEEKKGWNAEVLPELKMQWHKWNKQLKNVKVPRSLTGKSKETKAIELHVFADASNLACSAVTIALVEHSSRTIKGLLTSKSRISKRNTSKPRLELVGAHMAANMAKNLRNALHRQPIKTIVICESGEEEVLTPNVLIRGRNTYLLDDIENDVDELTKMQKRIAKAKNNAWKRWQREYVHSLKESQRVNGKPVNAPEVGEVVLVVGEEKNRSEWKKGKVVRQVKGKDGVVRGVVLLHKGHTIERPLQLVCPLEIRCTTQIEQRKNEEKQTVENERKKRGAAIEAKAVIGFSPSNYVFQESSQYANLSVVLFTTAPLQRNVGFSYSTINYTAKSSVDYDEITGGQLHDPFNIGDGNGTVRWISIGIIDDDIFENLETFQVRLTSTTGDIISSKTANITINDNDVPSIRLVETTQEVVEGDVQISVRAILLGNIDREVTARLTSSDVTATANSDYQPINQDITFAVGDAFEEVVITINEDTLVEGTESFEVTLSSNDADVVAPTLTFNITDNDVGVGVVVGDAGGSVVCGDAGGVHCYGDALISLGQSNYQGNEDSSVVEVSINLVGTLETTVQAILVLSPQTAVLGDYAELDEPLVTFDSGLSTTQWRNITIIDDDVVENLESFSINLKAVSKNVQIKPNSSAIISITDNDVDNECLQDRCHANATCENRDDAGFSCYCKDGFTGNGQLCNDIIECEQSPFPCAIGRATCENQIGSYTCTCNIGYTGNGLVCNSCQLSILGDFNIDLLVDNTSTKSWLKLAENLQLHQHINEPTRVSLNSATLVDHVFTSLSTKVRAVKVPKIGLSDHYPTCVVFKDGFGTKHCHTRIKYRSFKNFDEKQFLEDRSQCKWSSLNEENEIDTNLAIWFNLFVGIIDKHLLVKTKRVKRMKQPDWITQDILHCIRERDHHKSVGNFTEYKNLRNKCVSLVREDPKKKKKSCIKNSNGDSTKLWKHIHELVPDVDECLQSSCSTNATCQDTIGSFLCDCSAGFFGDGLFCADIDECKQTSPCHSQATCENNIGSFRCTCNQGYTGDGQNCSDINECPRGPCGNNANCTNSPGSYICLCNTGFQRSGFICIDVNECTVNVTRPCNSLANCINTVGSYQCGCHAGYSGDGFQCDGK</sequence>
<proteinExistence type="predicted"/>
<dbReference type="GO" id="GO:0005509">
    <property type="term" value="F:calcium ion binding"/>
    <property type="evidence" value="ECO:0007669"/>
    <property type="project" value="InterPro"/>
</dbReference>
<dbReference type="Pfam" id="PF18701">
    <property type="entry name" value="DUF5641"/>
    <property type="match status" value="1"/>
</dbReference>
<gene>
    <name evidence="7" type="ORF">PACLA_8A015948</name>
</gene>
<dbReference type="CDD" id="cd00054">
    <property type="entry name" value="EGF_CA"/>
    <property type="match status" value="6"/>
</dbReference>
<dbReference type="InterPro" id="IPR024731">
    <property type="entry name" value="NELL2-like_EGF"/>
</dbReference>
<dbReference type="Gene3D" id="3.60.10.10">
    <property type="entry name" value="Endonuclease/exonuclease/phosphatase"/>
    <property type="match status" value="1"/>
</dbReference>
<dbReference type="GO" id="GO:0007154">
    <property type="term" value="P:cell communication"/>
    <property type="evidence" value="ECO:0007669"/>
    <property type="project" value="InterPro"/>
</dbReference>
<keyword evidence="5" id="KW-1015">Disulfide bond</keyword>
<dbReference type="SMART" id="SM00237">
    <property type="entry name" value="Calx_beta"/>
    <property type="match status" value="3"/>
</dbReference>
<dbReference type="InterPro" id="IPR036691">
    <property type="entry name" value="Endo/exonu/phosph_ase_sf"/>
</dbReference>
<protein>
    <submittedName>
        <fullName evidence="7">Pro-Pol poly</fullName>
    </submittedName>
</protein>
<dbReference type="SMART" id="SM00181">
    <property type="entry name" value="EGF"/>
    <property type="match status" value="6"/>
</dbReference>
<evidence type="ECO:0000313" key="7">
    <source>
        <dbReference type="EMBL" id="CAB3977463.1"/>
    </source>
</evidence>
<accession>A0A6S7FL09</accession>
<keyword evidence="8" id="KW-1185">Reference proteome</keyword>
<dbReference type="Gene3D" id="2.10.25.10">
    <property type="entry name" value="Laminin"/>
    <property type="match status" value="6"/>
</dbReference>
<dbReference type="InterPro" id="IPR000477">
    <property type="entry name" value="RT_dom"/>
</dbReference>